<dbReference type="Proteomes" id="UP000692954">
    <property type="component" value="Unassembled WGS sequence"/>
</dbReference>
<dbReference type="AlphaFoldDB" id="A0A8S1PSG0"/>
<organism evidence="1 2">
    <name type="scientific">Paramecium sonneborni</name>
    <dbReference type="NCBI Taxonomy" id="65129"/>
    <lineage>
        <taxon>Eukaryota</taxon>
        <taxon>Sar</taxon>
        <taxon>Alveolata</taxon>
        <taxon>Ciliophora</taxon>
        <taxon>Intramacronucleata</taxon>
        <taxon>Oligohymenophorea</taxon>
        <taxon>Peniculida</taxon>
        <taxon>Parameciidae</taxon>
        <taxon>Paramecium</taxon>
    </lineage>
</organism>
<dbReference type="OrthoDB" id="290027at2759"/>
<comment type="caution">
    <text evidence="1">The sequence shown here is derived from an EMBL/GenBank/DDBJ whole genome shotgun (WGS) entry which is preliminary data.</text>
</comment>
<protein>
    <submittedName>
        <fullName evidence="1">Uncharacterized protein</fullName>
    </submittedName>
</protein>
<dbReference type="EMBL" id="CAJJDN010000085">
    <property type="protein sequence ID" value="CAD8105981.1"/>
    <property type="molecule type" value="Genomic_DNA"/>
</dbReference>
<sequence length="328" mass="38609">MSNFQNRVQKLQCEEVNHDNKPIILICFNKDCVKRKVCLTCIEEFHKSHTGELASIEDVEAFIRNNCIKQKGTYQCNDILGKFDELKNDILNQLKVLEFILKEKVRQVFDNMNNTDNKLQQIGDECENDLNDLQSKCKQKIEEFRLEWNNKVNAFKSILAPIEINLKRFEKLSEKDVDLNPQTINVSVLYPKQTIKLTKIYISQLEKTFQDKQIELEFSIYKNMNLQEKYLHNWKSVLDHSQMKMRNDSYEIGLPDYVYLKEGECYSLEIKSNQDCKFKLFNEQSLENQLMSFQQSDHEKASFKLEEKISVSSLSGYGLLVSMVALYE</sequence>
<gene>
    <name evidence="1" type="ORF">PSON_ATCC_30995.1.T0850215</name>
</gene>
<evidence type="ECO:0000313" key="1">
    <source>
        <dbReference type="EMBL" id="CAD8105981.1"/>
    </source>
</evidence>
<name>A0A8S1PSG0_9CILI</name>
<keyword evidence="2" id="KW-1185">Reference proteome</keyword>
<accession>A0A8S1PSG0</accession>
<evidence type="ECO:0000313" key="2">
    <source>
        <dbReference type="Proteomes" id="UP000692954"/>
    </source>
</evidence>
<reference evidence="1" key="1">
    <citation type="submission" date="2021-01" db="EMBL/GenBank/DDBJ databases">
        <authorList>
            <consortium name="Genoscope - CEA"/>
            <person name="William W."/>
        </authorList>
    </citation>
    <scope>NUCLEOTIDE SEQUENCE</scope>
</reference>
<proteinExistence type="predicted"/>